<dbReference type="RefSeq" id="XP_062681524.1">
    <property type="nucleotide sequence ID" value="XM_062824643.1"/>
</dbReference>
<evidence type="ECO:0000256" key="1">
    <source>
        <dbReference type="SAM" id="MobiDB-lite"/>
    </source>
</evidence>
<keyword evidence="2" id="KW-0812">Transmembrane</keyword>
<reference evidence="4" key="1">
    <citation type="journal article" date="2023" name="Mol. Phylogenet. Evol.">
        <title>Genome-scale phylogeny and comparative genomics of the fungal order Sordariales.</title>
        <authorList>
            <person name="Hensen N."/>
            <person name="Bonometti L."/>
            <person name="Westerberg I."/>
            <person name="Brannstrom I.O."/>
            <person name="Guillou S."/>
            <person name="Cros-Aarteil S."/>
            <person name="Calhoun S."/>
            <person name="Haridas S."/>
            <person name="Kuo A."/>
            <person name="Mondo S."/>
            <person name="Pangilinan J."/>
            <person name="Riley R."/>
            <person name="LaButti K."/>
            <person name="Andreopoulos B."/>
            <person name="Lipzen A."/>
            <person name="Chen C."/>
            <person name="Yan M."/>
            <person name="Daum C."/>
            <person name="Ng V."/>
            <person name="Clum A."/>
            <person name="Steindorff A."/>
            <person name="Ohm R.A."/>
            <person name="Martin F."/>
            <person name="Silar P."/>
            <person name="Natvig D.O."/>
            <person name="Lalanne C."/>
            <person name="Gautier V."/>
            <person name="Ament-Velasquez S.L."/>
            <person name="Kruys A."/>
            <person name="Hutchinson M.I."/>
            <person name="Powell A.J."/>
            <person name="Barry K."/>
            <person name="Miller A.N."/>
            <person name="Grigoriev I.V."/>
            <person name="Debuchy R."/>
            <person name="Gladieux P."/>
            <person name="Hiltunen Thoren M."/>
            <person name="Johannesson H."/>
        </authorList>
    </citation>
    <scope>NUCLEOTIDE SEQUENCE</scope>
    <source>
        <strain evidence="4">CBS 560.94</strain>
    </source>
</reference>
<feature type="compositionally biased region" description="Polar residues" evidence="1">
    <location>
        <begin position="181"/>
        <end position="192"/>
    </location>
</feature>
<sequence length="326" mass="33858">MASRARDPHLQLDIRHVLVCFLGIISSVAAQNSIPLVAISAVPEAQTTLPPGELKGTYIASDGSLSSVFCAPGEAFIVLANYAACCLSGVACDFGVECNGSALRCFGTTIFDIFPSPTSSWVDWGCLTGDPIAAIYLYVETAVEITQHVTVTISSGTLTITTPGSGTVLVTRTRTVRSSDIPPNTESTTGPVSSSSKSENNSSTTTRDSAPTSSTTFYGNPVPETPARPASSRAWIAGVVAGPLLALVAVGGLLYWLRRHRQGKTLAESGGLGPDIHASDPPCIQADFAQSAELSGKTSDTPPVCELEATEVHQGPFRGTGGAMRL</sequence>
<evidence type="ECO:0000256" key="2">
    <source>
        <dbReference type="SAM" id="Phobius"/>
    </source>
</evidence>
<protein>
    <recommendedName>
        <fullName evidence="6">Mid2 domain-containing protein</fullName>
    </recommendedName>
</protein>
<name>A0AAE0JEK8_9PEZI</name>
<keyword evidence="3" id="KW-0732">Signal</keyword>
<evidence type="ECO:0000256" key="3">
    <source>
        <dbReference type="SAM" id="SignalP"/>
    </source>
</evidence>
<feature type="compositionally biased region" description="Low complexity" evidence="1">
    <location>
        <begin position="193"/>
        <end position="206"/>
    </location>
</feature>
<evidence type="ECO:0000313" key="4">
    <source>
        <dbReference type="EMBL" id="KAK3344911.1"/>
    </source>
</evidence>
<feature type="signal peptide" evidence="3">
    <location>
        <begin position="1"/>
        <end position="30"/>
    </location>
</feature>
<organism evidence="4 5">
    <name type="scientific">Neurospora tetraspora</name>
    <dbReference type="NCBI Taxonomy" id="94610"/>
    <lineage>
        <taxon>Eukaryota</taxon>
        <taxon>Fungi</taxon>
        <taxon>Dikarya</taxon>
        <taxon>Ascomycota</taxon>
        <taxon>Pezizomycotina</taxon>
        <taxon>Sordariomycetes</taxon>
        <taxon>Sordariomycetidae</taxon>
        <taxon>Sordariales</taxon>
        <taxon>Sordariaceae</taxon>
        <taxon>Neurospora</taxon>
    </lineage>
</organism>
<evidence type="ECO:0008006" key="6">
    <source>
        <dbReference type="Google" id="ProtNLM"/>
    </source>
</evidence>
<comment type="caution">
    <text evidence="4">The sequence shown here is derived from an EMBL/GenBank/DDBJ whole genome shotgun (WGS) entry which is preliminary data.</text>
</comment>
<feature type="compositionally biased region" description="Polar residues" evidence="1">
    <location>
        <begin position="207"/>
        <end position="218"/>
    </location>
</feature>
<keyword evidence="5" id="KW-1185">Reference proteome</keyword>
<dbReference type="EMBL" id="JAUEPP010000004">
    <property type="protein sequence ID" value="KAK3344911.1"/>
    <property type="molecule type" value="Genomic_DNA"/>
</dbReference>
<feature type="chain" id="PRO_5042056412" description="Mid2 domain-containing protein" evidence="3">
    <location>
        <begin position="31"/>
        <end position="326"/>
    </location>
</feature>
<dbReference type="AlphaFoldDB" id="A0AAE0JEK8"/>
<keyword evidence="2" id="KW-0472">Membrane</keyword>
<reference evidence="4" key="2">
    <citation type="submission" date="2023-06" db="EMBL/GenBank/DDBJ databases">
        <authorList>
            <consortium name="Lawrence Berkeley National Laboratory"/>
            <person name="Haridas S."/>
            <person name="Hensen N."/>
            <person name="Bonometti L."/>
            <person name="Westerberg I."/>
            <person name="Brannstrom I.O."/>
            <person name="Guillou S."/>
            <person name="Cros-Aarteil S."/>
            <person name="Calhoun S."/>
            <person name="Kuo A."/>
            <person name="Mondo S."/>
            <person name="Pangilinan J."/>
            <person name="Riley R."/>
            <person name="Labutti K."/>
            <person name="Andreopoulos B."/>
            <person name="Lipzen A."/>
            <person name="Chen C."/>
            <person name="Yanf M."/>
            <person name="Daum C."/>
            <person name="Ng V."/>
            <person name="Clum A."/>
            <person name="Steindorff A."/>
            <person name="Ohm R."/>
            <person name="Martin F."/>
            <person name="Silar P."/>
            <person name="Natvig D."/>
            <person name="Lalanne C."/>
            <person name="Gautier V."/>
            <person name="Ament-Velasquez S.L."/>
            <person name="Kruys A."/>
            <person name="Hutchinson M.I."/>
            <person name="Powell A.J."/>
            <person name="Barry K."/>
            <person name="Miller A.N."/>
            <person name="Grigoriev I.V."/>
            <person name="Debuchy R."/>
            <person name="Gladieux P."/>
            <person name="Thoren M.H."/>
            <person name="Johannesson H."/>
        </authorList>
    </citation>
    <scope>NUCLEOTIDE SEQUENCE</scope>
    <source>
        <strain evidence="4">CBS 560.94</strain>
    </source>
</reference>
<gene>
    <name evidence="4" type="ORF">B0H65DRAFT_426671</name>
</gene>
<keyword evidence="2" id="KW-1133">Transmembrane helix</keyword>
<dbReference type="Proteomes" id="UP001278500">
    <property type="component" value="Unassembled WGS sequence"/>
</dbReference>
<proteinExistence type="predicted"/>
<accession>A0AAE0JEK8</accession>
<dbReference type="GeneID" id="87861797"/>
<feature type="transmembrane region" description="Helical" evidence="2">
    <location>
        <begin position="234"/>
        <end position="257"/>
    </location>
</feature>
<feature type="region of interest" description="Disordered" evidence="1">
    <location>
        <begin position="172"/>
        <end position="229"/>
    </location>
</feature>
<evidence type="ECO:0000313" key="5">
    <source>
        <dbReference type="Proteomes" id="UP001278500"/>
    </source>
</evidence>